<proteinExistence type="predicted"/>
<accession>A0AAW0DBP6</accession>
<dbReference type="Proteomes" id="UP001362999">
    <property type="component" value="Unassembled WGS sequence"/>
</dbReference>
<name>A0AAW0DBP6_9AGAR</name>
<keyword evidence="1" id="KW-0472">Membrane</keyword>
<evidence type="ECO:0000313" key="2">
    <source>
        <dbReference type="EMBL" id="KAK7048547.1"/>
    </source>
</evidence>
<dbReference type="EMBL" id="JAWWNJ010000009">
    <property type="protein sequence ID" value="KAK7048547.1"/>
    <property type="molecule type" value="Genomic_DNA"/>
</dbReference>
<organism evidence="2 3">
    <name type="scientific">Favolaschia claudopus</name>
    <dbReference type="NCBI Taxonomy" id="2862362"/>
    <lineage>
        <taxon>Eukaryota</taxon>
        <taxon>Fungi</taxon>
        <taxon>Dikarya</taxon>
        <taxon>Basidiomycota</taxon>
        <taxon>Agaricomycotina</taxon>
        <taxon>Agaricomycetes</taxon>
        <taxon>Agaricomycetidae</taxon>
        <taxon>Agaricales</taxon>
        <taxon>Marasmiineae</taxon>
        <taxon>Mycenaceae</taxon>
        <taxon>Favolaschia</taxon>
    </lineage>
</organism>
<keyword evidence="3" id="KW-1185">Reference proteome</keyword>
<feature type="transmembrane region" description="Helical" evidence="1">
    <location>
        <begin position="70"/>
        <end position="86"/>
    </location>
</feature>
<evidence type="ECO:0000313" key="3">
    <source>
        <dbReference type="Proteomes" id="UP001362999"/>
    </source>
</evidence>
<evidence type="ECO:0000256" key="1">
    <source>
        <dbReference type="SAM" id="Phobius"/>
    </source>
</evidence>
<sequence>MYRSGRRLLLLAETRTVVAHGQVRFKADTPPKPQKADFQSILPTLRELLPELPERDSSNPNAPRRRRRGPLFYLALISPLFIWIQIEKYFDPLPLLEKKRKQILRERLGKLRDASRTAPAQLSDVKSVVAYLRLLFDAMLPEETLRNLQSKDVCDLLEKDCPPNLLPWLQEICGVTRALSLKADGEASEVKAAEHIQNAAEDILRKSWLAVHRRLSQELDGGASLDS</sequence>
<dbReference type="AlphaFoldDB" id="A0AAW0DBP6"/>
<gene>
    <name evidence="2" type="ORF">R3P38DRAFT_1869514</name>
</gene>
<comment type="caution">
    <text evidence="2">The sequence shown here is derived from an EMBL/GenBank/DDBJ whole genome shotgun (WGS) entry which is preliminary data.</text>
</comment>
<reference evidence="2 3" key="1">
    <citation type="journal article" date="2024" name="J Genomics">
        <title>Draft genome sequencing and assembly of Favolaschia claudopus CIRM-BRFM 2984 isolated from oak limbs.</title>
        <authorList>
            <person name="Navarro D."/>
            <person name="Drula E."/>
            <person name="Chaduli D."/>
            <person name="Cazenave R."/>
            <person name="Ahrendt S."/>
            <person name="Wang J."/>
            <person name="Lipzen A."/>
            <person name="Daum C."/>
            <person name="Barry K."/>
            <person name="Grigoriev I.V."/>
            <person name="Favel A."/>
            <person name="Rosso M.N."/>
            <person name="Martin F."/>
        </authorList>
    </citation>
    <scope>NUCLEOTIDE SEQUENCE [LARGE SCALE GENOMIC DNA]</scope>
    <source>
        <strain evidence="2 3">CIRM-BRFM 2984</strain>
    </source>
</reference>
<protein>
    <submittedName>
        <fullName evidence="2">Uncharacterized protein</fullName>
    </submittedName>
</protein>
<keyword evidence="1" id="KW-0812">Transmembrane</keyword>
<keyword evidence="1" id="KW-1133">Transmembrane helix</keyword>